<name>A0A8S5LK05_9CAUD</name>
<sequence>MDLLIEKDGQSRKLSELGLYNITVDDSSPTADISTRTVKGRNGRIFDGLTYTEKTIEVKARLSVPTMEAFFDKKDELTRYILGEDSFYITKMYPQRNELYEFETAGQTTGELEIANIPHTAWRYRYKVVGNDRIDYDFIGKSSAGLKYNISFSFVTAELPFGETVPRDLVLTTNSFPYNGTAPLSQLEVPFIVELTANADNTDFFVEIDGRRFTYRHTETPLRAGQKLLLKGIETAIYQGPTTQDLNVNNRTNYEYFVIRPKPNRSVNWFTNFKGTIKILGFKELYK</sequence>
<proteinExistence type="predicted"/>
<evidence type="ECO:0000313" key="2">
    <source>
        <dbReference type="EMBL" id="DAD70326.1"/>
    </source>
</evidence>
<reference evidence="2" key="1">
    <citation type="journal article" date="2021" name="Proc. Natl. Acad. Sci. U.S.A.">
        <title>A Catalog of Tens of Thousands of Viruses from Human Metagenomes Reveals Hidden Associations with Chronic Diseases.</title>
        <authorList>
            <person name="Tisza M.J."/>
            <person name="Buck C.B."/>
        </authorList>
    </citation>
    <scope>NUCLEOTIDE SEQUENCE</scope>
    <source>
        <strain evidence="2">CtVsq1</strain>
    </source>
</reference>
<dbReference type="Gene3D" id="2.40.30.200">
    <property type="match status" value="1"/>
</dbReference>
<accession>A0A8S5LK05</accession>
<feature type="domain" description="Siphovirus-type tail component RIFT-related" evidence="1">
    <location>
        <begin position="12"/>
        <end position="91"/>
    </location>
</feature>
<dbReference type="Pfam" id="PF05709">
    <property type="entry name" value="Sipho_tail"/>
    <property type="match status" value="1"/>
</dbReference>
<dbReference type="InterPro" id="IPR008841">
    <property type="entry name" value="Siphovirus-type_tail_N"/>
</dbReference>
<organism evidence="2">
    <name type="scientific">Siphoviridae sp. ctVsq1</name>
    <dbReference type="NCBI Taxonomy" id="2827577"/>
    <lineage>
        <taxon>Viruses</taxon>
        <taxon>Duplodnaviria</taxon>
        <taxon>Heunggongvirae</taxon>
        <taxon>Uroviricota</taxon>
        <taxon>Caudoviricetes</taxon>
    </lineage>
</organism>
<dbReference type="EMBL" id="BK015863">
    <property type="protein sequence ID" value="DAD70326.1"/>
    <property type="molecule type" value="Genomic_DNA"/>
</dbReference>
<evidence type="ECO:0000259" key="1">
    <source>
        <dbReference type="Pfam" id="PF05709"/>
    </source>
</evidence>
<protein>
    <submittedName>
        <fullName evidence="2">Distal tail protein</fullName>
    </submittedName>
</protein>